<accession>A0A3B0VEF7</accession>
<dbReference type="GO" id="GO:0008131">
    <property type="term" value="F:primary methylamine oxidase activity"/>
    <property type="evidence" value="ECO:0007669"/>
    <property type="project" value="InterPro"/>
</dbReference>
<organism evidence="1">
    <name type="scientific">hydrothermal vent metagenome</name>
    <dbReference type="NCBI Taxonomy" id="652676"/>
    <lineage>
        <taxon>unclassified sequences</taxon>
        <taxon>metagenomes</taxon>
        <taxon>ecological metagenomes</taxon>
    </lineage>
</organism>
<dbReference type="GO" id="GO:0009308">
    <property type="term" value="P:amine metabolic process"/>
    <property type="evidence" value="ECO:0007669"/>
    <property type="project" value="InterPro"/>
</dbReference>
<dbReference type="GO" id="GO:0005507">
    <property type="term" value="F:copper ion binding"/>
    <property type="evidence" value="ECO:0007669"/>
    <property type="project" value="InterPro"/>
</dbReference>
<gene>
    <name evidence="1" type="ORF">MNBD_CHLOROFLEXI01-274</name>
</gene>
<dbReference type="PROSITE" id="PS51257">
    <property type="entry name" value="PROKAR_LIPOPROTEIN"/>
    <property type="match status" value="1"/>
</dbReference>
<reference evidence="1" key="1">
    <citation type="submission" date="2018-06" db="EMBL/GenBank/DDBJ databases">
        <authorList>
            <person name="Zhirakovskaya E."/>
        </authorList>
    </citation>
    <scope>NUCLEOTIDE SEQUENCE</scope>
</reference>
<dbReference type="GO" id="GO:0048038">
    <property type="term" value="F:quinone binding"/>
    <property type="evidence" value="ECO:0007669"/>
    <property type="project" value="InterPro"/>
</dbReference>
<dbReference type="SUPFAM" id="SSF49998">
    <property type="entry name" value="Amine oxidase catalytic domain"/>
    <property type="match status" value="1"/>
</dbReference>
<dbReference type="AlphaFoldDB" id="A0A3B0VEF7"/>
<proteinExistence type="predicted"/>
<sequence>MFRQLYFLLIFSILFISVACQSNADETAVSTSGAEMPTISINEAPILITPLSRAEMEQRIPALAERAAQFTAVLASDQPVLLLSADELADAEAQLAQQLAVQSEQFRAEMFHPETGEPLRNEIMNARPTLPADLTDKTQVCQNSRCYRVEMYNYPFDLAVVGIVDVDNQVILDVMRQSNTQPDISARLTELAIQIAINAPEVQAELGLQPDADAATMPNAKTSLNGSRCERSRHLCVAPTFLVDGRALFAIVDLTDERVVGARWTTLGDSGVPQGMLVTERTLQNAYVMENYCEKVNSLSRNGWELDYVLTLSDGLMVSNARYQGKLALNSAKLVDWHVSYSERDGFGYSDAIGCPEFSPASIIAFNAPFTEDILDESGNEIGFTLIQDFLSEGWPRPCYYRYQQRYEFYEDGRFRIVGGNLGRGCGTDASYRPVLRIDIAASGDGQQDSFAEWDGSDWIDWETEQWQLQTEDTPYTNEGYQYRITSPDNVGYFIEPGQGQFSNERGDSAFMYVTRRDPDLDEGESDMITIGACCNQDYQQGPEKFINPAESITDEDLILWYVAHLQNDDTVGSEYCWADMTVENGDLAVQIWPCYFGPMFIPIQ</sequence>
<dbReference type="EMBL" id="UOEU01000836">
    <property type="protein sequence ID" value="VAW41301.1"/>
    <property type="molecule type" value="Genomic_DNA"/>
</dbReference>
<dbReference type="InterPro" id="IPR036460">
    <property type="entry name" value="Cu_amine_oxidase_C_sf"/>
</dbReference>
<name>A0A3B0VEF7_9ZZZZ</name>
<protein>
    <submittedName>
        <fullName evidence="1">Uncharacterized protein</fullName>
    </submittedName>
</protein>
<evidence type="ECO:0000313" key="1">
    <source>
        <dbReference type="EMBL" id="VAW41301.1"/>
    </source>
</evidence>